<dbReference type="EMBL" id="CAJMWZ010000268">
    <property type="protein sequence ID" value="CAE6415594.1"/>
    <property type="molecule type" value="Genomic_DNA"/>
</dbReference>
<comment type="caution">
    <text evidence="2">The sequence shown here is derived from an EMBL/GenBank/DDBJ whole genome shotgun (WGS) entry which is preliminary data.</text>
</comment>
<dbReference type="Proteomes" id="UP000663850">
    <property type="component" value="Unassembled WGS sequence"/>
</dbReference>
<feature type="coiled-coil region" evidence="1">
    <location>
        <begin position="95"/>
        <end position="122"/>
    </location>
</feature>
<evidence type="ECO:0000313" key="3">
    <source>
        <dbReference type="Proteomes" id="UP000663850"/>
    </source>
</evidence>
<keyword evidence="1" id="KW-0175">Coiled coil</keyword>
<dbReference type="AlphaFoldDB" id="A0A8H2X3K6"/>
<protein>
    <submittedName>
        <fullName evidence="2">Uncharacterized protein</fullName>
    </submittedName>
</protein>
<organism evidence="2 3">
    <name type="scientific">Rhizoctonia solani</name>
    <dbReference type="NCBI Taxonomy" id="456999"/>
    <lineage>
        <taxon>Eukaryota</taxon>
        <taxon>Fungi</taxon>
        <taxon>Dikarya</taxon>
        <taxon>Basidiomycota</taxon>
        <taxon>Agaricomycotina</taxon>
        <taxon>Agaricomycetes</taxon>
        <taxon>Cantharellales</taxon>
        <taxon>Ceratobasidiaceae</taxon>
        <taxon>Rhizoctonia</taxon>
    </lineage>
</organism>
<reference evidence="2" key="1">
    <citation type="submission" date="2021-01" db="EMBL/GenBank/DDBJ databases">
        <authorList>
            <person name="Kaushik A."/>
        </authorList>
    </citation>
    <scope>NUCLEOTIDE SEQUENCE</scope>
    <source>
        <strain evidence="2">Type strain: AG8-Rh-89/</strain>
    </source>
</reference>
<evidence type="ECO:0000256" key="1">
    <source>
        <dbReference type="SAM" id="Coils"/>
    </source>
</evidence>
<gene>
    <name evidence="2" type="ORF">RDB_LOCUS5009</name>
</gene>
<proteinExistence type="predicted"/>
<accession>A0A8H2X3K6</accession>
<evidence type="ECO:0000313" key="2">
    <source>
        <dbReference type="EMBL" id="CAE6415594.1"/>
    </source>
</evidence>
<name>A0A8H2X3K6_9AGAM</name>
<sequence length="169" mass="19246">MATVAKTRRRLSRITGIIHYKLIRPTLLATKTVANIVDPLGLRQSGSGVFGVVEALKAPKQNRVKAQDQIAHIDQTIAYIHEEVSANTQEGWECRATYLLEAQKFVDKLKELKEKLVKATKKGYLGRFANQRHISEVLETFEMDILKAEMEFLRSESKFNVRSSQSHYS</sequence>